<dbReference type="Proteomes" id="UP001179952">
    <property type="component" value="Unassembled WGS sequence"/>
</dbReference>
<name>A0AAV9APZ5_ACOGR</name>
<protein>
    <submittedName>
        <fullName evidence="1">Uncharacterized protein</fullName>
    </submittedName>
</protein>
<reference evidence="1" key="2">
    <citation type="submission" date="2023-06" db="EMBL/GenBank/DDBJ databases">
        <authorList>
            <person name="Ma L."/>
            <person name="Liu K.-W."/>
            <person name="Li Z."/>
            <person name="Hsiao Y.-Y."/>
            <person name="Qi Y."/>
            <person name="Fu T."/>
            <person name="Tang G."/>
            <person name="Zhang D."/>
            <person name="Sun W.-H."/>
            <person name="Liu D.-K."/>
            <person name="Li Y."/>
            <person name="Chen G.-Z."/>
            <person name="Liu X.-D."/>
            <person name="Liao X.-Y."/>
            <person name="Jiang Y.-T."/>
            <person name="Yu X."/>
            <person name="Hao Y."/>
            <person name="Huang J."/>
            <person name="Zhao X.-W."/>
            <person name="Ke S."/>
            <person name="Chen Y.-Y."/>
            <person name="Wu W.-L."/>
            <person name="Hsu J.-L."/>
            <person name="Lin Y.-F."/>
            <person name="Huang M.-D."/>
            <person name="Li C.-Y."/>
            <person name="Huang L."/>
            <person name="Wang Z.-W."/>
            <person name="Zhao X."/>
            <person name="Zhong W.-Y."/>
            <person name="Peng D.-H."/>
            <person name="Ahmad S."/>
            <person name="Lan S."/>
            <person name="Zhang J.-S."/>
            <person name="Tsai W.-C."/>
            <person name="Van De Peer Y."/>
            <person name="Liu Z.-J."/>
        </authorList>
    </citation>
    <scope>NUCLEOTIDE SEQUENCE</scope>
    <source>
        <strain evidence="1">SCP</strain>
        <tissue evidence="1">Leaves</tissue>
    </source>
</reference>
<organism evidence="1 2">
    <name type="scientific">Acorus gramineus</name>
    <name type="common">Dwarf sweet flag</name>
    <dbReference type="NCBI Taxonomy" id="55184"/>
    <lineage>
        <taxon>Eukaryota</taxon>
        <taxon>Viridiplantae</taxon>
        <taxon>Streptophyta</taxon>
        <taxon>Embryophyta</taxon>
        <taxon>Tracheophyta</taxon>
        <taxon>Spermatophyta</taxon>
        <taxon>Magnoliopsida</taxon>
        <taxon>Liliopsida</taxon>
        <taxon>Acoraceae</taxon>
        <taxon>Acorus</taxon>
    </lineage>
</organism>
<evidence type="ECO:0000313" key="1">
    <source>
        <dbReference type="EMBL" id="KAK1266195.1"/>
    </source>
</evidence>
<gene>
    <name evidence="1" type="ORF">QJS04_geneDACA014635</name>
</gene>
<dbReference type="EMBL" id="JAUJYN010000007">
    <property type="protein sequence ID" value="KAK1266195.1"/>
    <property type="molecule type" value="Genomic_DNA"/>
</dbReference>
<dbReference type="AlphaFoldDB" id="A0AAV9APZ5"/>
<accession>A0AAV9APZ5</accession>
<sequence>MDNEITSISILIRSNYILCPRMAECNDKSPNPEKIKLPLHSCLLSPTLQPTSISLHISAVELKSPTPKISSGCGGMGLQWDWVGHI</sequence>
<evidence type="ECO:0000313" key="2">
    <source>
        <dbReference type="Proteomes" id="UP001179952"/>
    </source>
</evidence>
<reference evidence="1" key="1">
    <citation type="journal article" date="2023" name="Nat. Commun.">
        <title>Diploid and tetraploid genomes of Acorus and the evolution of monocots.</title>
        <authorList>
            <person name="Ma L."/>
            <person name="Liu K.W."/>
            <person name="Li Z."/>
            <person name="Hsiao Y.Y."/>
            <person name="Qi Y."/>
            <person name="Fu T."/>
            <person name="Tang G.D."/>
            <person name="Zhang D."/>
            <person name="Sun W.H."/>
            <person name="Liu D.K."/>
            <person name="Li Y."/>
            <person name="Chen G.Z."/>
            <person name="Liu X.D."/>
            <person name="Liao X.Y."/>
            <person name="Jiang Y.T."/>
            <person name="Yu X."/>
            <person name="Hao Y."/>
            <person name="Huang J."/>
            <person name="Zhao X.W."/>
            <person name="Ke S."/>
            <person name="Chen Y.Y."/>
            <person name="Wu W.L."/>
            <person name="Hsu J.L."/>
            <person name="Lin Y.F."/>
            <person name="Huang M.D."/>
            <person name="Li C.Y."/>
            <person name="Huang L."/>
            <person name="Wang Z.W."/>
            <person name="Zhao X."/>
            <person name="Zhong W.Y."/>
            <person name="Peng D.H."/>
            <person name="Ahmad S."/>
            <person name="Lan S."/>
            <person name="Zhang J.S."/>
            <person name="Tsai W.C."/>
            <person name="Van de Peer Y."/>
            <person name="Liu Z.J."/>
        </authorList>
    </citation>
    <scope>NUCLEOTIDE SEQUENCE</scope>
    <source>
        <strain evidence="1">SCP</strain>
    </source>
</reference>
<comment type="caution">
    <text evidence="1">The sequence shown here is derived from an EMBL/GenBank/DDBJ whole genome shotgun (WGS) entry which is preliminary data.</text>
</comment>
<keyword evidence="2" id="KW-1185">Reference proteome</keyword>
<proteinExistence type="predicted"/>